<proteinExistence type="predicted"/>
<keyword evidence="5" id="KW-1185">Reference proteome</keyword>
<feature type="domain" description="CBS" evidence="3">
    <location>
        <begin position="7"/>
        <end position="63"/>
    </location>
</feature>
<dbReference type="CDD" id="cd02205">
    <property type="entry name" value="CBS_pair_SF"/>
    <property type="match status" value="1"/>
</dbReference>
<dbReference type="Pfam" id="PF00571">
    <property type="entry name" value="CBS"/>
    <property type="match status" value="2"/>
</dbReference>
<dbReference type="PROSITE" id="PS51371">
    <property type="entry name" value="CBS"/>
    <property type="match status" value="2"/>
</dbReference>
<dbReference type="InterPro" id="IPR046342">
    <property type="entry name" value="CBS_dom_sf"/>
</dbReference>
<dbReference type="SMART" id="SM00116">
    <property type="entry name" value="CBS"/>
    <property type="match status" value="2"/>
</dbReference>
<dbReference type="SUPFAM" id="SSF54631">
    <property type="entry name" value="CBS-domain pair"/>
    <property type="match status" value="1"/>
</dbReference>
<evidence type="ECO:0000313" key="4">
    <source>
        <dbReference type="EMBL" id="GJF13137.1"/>
    </source>
</evidence>
<evidence type="ECO:0000256" key="1">
    <source>
        <dbReference type="ARBA" id="ARBA00023122"/>
    </source>
</evidence>
<accession>A0ABQ4V8L5</accession>
<feature type="domain" description="CBS" evidence="3">
    <location>
        <begin position="68"/>
        <end position="124"/>
    </location>
</feature>
<evidence type="ECO:0000259" key="3">
    <source>
        <dbReference type="PROSITE" id="PS51371"/>
    </source>
</evidence>
<sequence>MKIEEVMHRPVMTVSPSSSVRAGIVALAEYGYAGVPVVDDENRLLGMLTSGDVLRADDGGTETVGAVMTTPAVAATVTQDLDEVARMLLAPGVRSMPVVNEYHRVVGIISRGDVLRMMIRPDDSIAAHVQTSLDAYSTRHRWRADVNDSRVTITGSFSDESERRIAMALAKIVPGVRAVALAQEAPDDAEMALGRG</sequence>
<keyword evidence="1 2" id="KW-0129">CBS domain</keyword>
<evidence type="ECO:0000256" key="2">
    <source>
        <dbReference type="PROSITE-ProRule" id="PRU00703"/>
    </source>
</evidence>
<reference evidence="4 5" key="1">
    <citation type="submission" date="2021-08" db="EMBL/GenBank/DDBJ databases">
        <title>Draft genome sequence of Mycolicibacterium sp. NGTWS1702 strain.</title>
        <authorList>
            <person name="Matsumoto M."/>
            <person name="Tang B.C.C."/>
            <person name="Machida Y."/>
            <person name="Matoyama H."/>
            <person name="Kishihara T."/>
            <person name="Sato S."/>
            <person name="Kondo I."/>
            <person name="Sano M."/>
            <person name="Kato G."/>
        </authorList>
    </citation>
    <scope>NUCLEOTIDE SEQUENCE [LARGE SCALE GENOMIC DNA]</scope>
    <source>
        <strain evidence="4 5">NGTWSNA01</strain>
    </source>
</reference>
<dbReference type="Proteomes" id="UP001060504">
    <property type="component" value="Unassembled WGS sequence"/>
</dbReference>
<dbReference type="Gene3D" id="3.10.580.10">
    <property type="entry name" value="CBS-domain"/>
    <property type="match status" value="1"/>
</dbReference>
<protein>
    <recommendedName>
        <fullName evidence="3">CBS domain-containing protein</fullName>
    </recommendedName>
</protein>
<dbReference type="Pfam" id="PF04972">
    <property type="entry name" value="BON"/>
    <property type="match status" value="1"/>
</dbReference>
<gene>
    <name evidence="4" type="ORF">NGTWS1702_13000</name>
</gene>
<dbReference type="PANTHER" id="PTHR43080:SF2">
    <property type="entry name" value="CBS DOMAIN-CONTAINING PROTEIN"/>
    <property type="match status" value="1"/>
</dbReference>
<dbReference type="InterPro" id="IPR007055">
    <property type="entry name" value="BON_dom"/>
</dbReference>
<dbReference type="InterPro" id="IPR000644">
    <property type="entry name" value="CBS_dom"/>
</dbReference>
<name>A0ABQ4V8L5_9MYCO</name>
<comment type="caution">
    <text evidence="4">The sequence shown here is derived from an EMBL/GenBank/DDBJ whole genome shotgun (WGS) entry which is preliminary data.</text>
</comment>
<dbReference type="PANTHER" id="PTHR43080">
    <property type="entry name" value="CBS DOMAIN-CONTAINING PROTEIN CBSX3, MITOCHONDRIAL"/>
    <property type="match status" value="1"/>
</dbReference>
<dbReference type="InterPro" id="IPR051257">
    <property type="entry name" value="Diverse_CBS-Domain"/>
</dbReference>
<evidence type="ECO:0000313" key="5">
    <source>
        <dbReference type="Proteomes" id="UP001060504"/>
    </source>
</evidence>
<dbReference type="EMBL" id="BPRH01001378">
    <property type="protein sequence ID" value="GJF13137.1"/>
    <property type="molecule type" value="Genomic_DNA"/>
</dbReference>
<organism evidence="4 5">
    <name type="scientific">Mycolicibacterium cyprinidarum</name>
    <dbReference type="NCBI Taxonomy" id="2860311"/>
    <lineage>
        <taxon>Bacteria</taxon>
        <taxon>Bacillati</taxon>
        <taxon>Actinomycetota</taxon>
        <taxon>Actinomycetes</taxon>
        <taxon>Mycobacteriales</taxon>
        <taxon>Mycobacteriaceae</taxon>
        <taxon>Mycolicibacterium</taxon>
    </lineage>
</organism>